<keyword evidence="9" id="KW-1185">Reference proteome</keyword>
<evidence type="ECO:0000313" key="8">
    <source>
        <dbReference type="EMBL" id="WZK89867.1"/>
    </source>
</evidence>
<dbReference type="Pfam" id="PF00892">
    <property type="entry name" value="EamA"/>
    <property type="match status" value="1"/>
</dbReference>
<evidence type="ECO:0000256" key="5">
    <source>
        <dbReference type="ARBA" id="ARBA00023136"/>
    </source>
</evidence>
<dbReference type="InterPro" id="IPR037185">
    <property type="entry name" value="EmrE-like"/>
</dbReference>
<feature type="transmembrane region" description="Helical" evidence="6">
    <location>
        <begin position="187"/>
        <end position="207"/>
    </location>
</feature>
<feature type="transmembrane region" description="Helical" evidence="6">
    <location>
        <begin position="102"/>
        <end position="120"/>
    </location>
</feature>
<evidence type="ECO:0000256" key="3">
    <source>
        <dbReference type="ARBA" id="ARBA00022692"/>
    </source>
</evidence>
<accession>A0ABZ2XX31</accession>
<dbReference type="PANTHER" id="PTHR22911">
    <property type="entry name" value="ACYL-MALONYL CONDENSING ENZYME-RELATED"/>
    <property type="match status" value="1"/>
</dbReference>
<name>A0ABZ2XX31_9RHOB</name>
<gene>
    <name evidence="8" type="ORF">QEZ52_04780</name>
</gene>
<feature type="transmembrane region" description="Helical" evidence="6">
    <location>
        <begin position="265"/>
        <end position="284"/>
    </location>
</feature>
<evidence type="ECO:0000259" key="7">
    <source>
        <dbReference type="Pfam" id="PF00892"/>
    </source>
</evidence>
<feature type="transmembrane region" description="Helical" evidence="6">
    <location>
        <begin position="290"/>
        <end position="308"/>
    </location>
</feature>
<feature type="transmembrane region" description="Helical" evidence="6">
    <location>
        <begin position="76"/>
        <end position="96"/>
    </location>
</feature>
<protein>
    <submittedName>
        <fullName evidence="8">DMT family transporter</fullName>
    </submittedName>
</protein>
<feature type="transmembrane region" description="Helical" evidence="6">
    <location>
        <begin position="12"/>
        <end position="30"/>
    </location>
</feature>
<feature type="transmembrane region" description="Helical" evidence="6">
    <location>
        <begin position="236"/>
        <end position="253"/>
    </location>
</feature>
<dbReference type="EMBL" id="CP123584">
    <property type="protein sequence ID" value="WZK89867.1"/>
    <property type="molecule type" value="Genomic_DNA"/>
</dbReference>
<keyword evidence="4 6" id="KW-1133">Transmembrane helix</keyword>
<comment type="similarity">
    <text evidence="2">Belongs to the drug/metabolite transporter (DMT) superfamily. 10 TMS drug/metabolite exporter (DME) (TC 2.A.7.3) family.</text>
</comment>
<proteinExistence type="inferred from homology"/>
<comment type="subcellular location">
    <subcellularLocation>
        <location evidence="1">Membrane</location>
        <topology evidence="1">Multi-pass membrane protein</topology>
    </subcellularLocation>
</comment>
<evidence type="ECO:0000256" key="1">
    <source>
        <dbReference type="ARBA" id="ARBA00004141"/>
    </source>
</evidence>
<feature type="domain" description="EamA" evidence="7">
    <location>
        <begin position="11"/>
        <end position="142"/>
    </location>
</feature>
<sequence length="326" mass="35741">MSQMPHNRAGLGIAFILIAMTAISINDMLIKQLSGGYPLHQIVFLRSSIGLSITLLIVQYEGGVSILKTRNPGLHLIRCLMVVVSNMSFFVALSILPLADATALFFVAPLFITLLSIPILGEKTGPMRMGAVVVGFIGVLIMQRFWEGSDTLGADRLVLLLPVIAALTYAFNQVFTRKLGAVTKASALAAYIQGMFIIVSLGFYVVAGDGRFAEDTSNPSLQFLLRAWTWPQDGDWIWFIALGLNSGVVGYALSQAYRMADAATVAPFEYIGLPLSVMWGWFIWAELPVWEVWVGMVLIAGAGLFVFLREQQKARAIARTEIKGRY</sequence>
<dbReference type="InterPro" id="IPR000620">
    <property type="entry name" value="EamA_dom"/>
</dbReference>
<evidence type="ECO:0000256" key="6">
    <source>
        <dbReference type="SAM" id="Phobius"/>
    </source>
</evidence>
<feature type="transmembrane region" description="Helical" evidence="6">
    <location>
        <begin position="42"/>
        <end position="64"/>
    </location>
</feature>
<feature type="transmembrane region" description="Helical" evidence="6">
    <location>
        <begin position="127"/>
        <end position="145"/>
    </location>
</feature>
<dbReference type="RefSeq" id="WP_406648330.1">
    <property type="nucleotide sequence ID" value="NZ_CP123584.1"/>
</dbReference>
<evidence type="ECO:0000256" key="2">
    <source>
        <dbReference type="ARBA" id="ARBA00009853"/>
    </source>
</evidence>
<keyword evidence="5 6" id="KW-0472">Membrane</keyword>
<dbReference type="SUPFAM" id="SSF103481">
    <property type="entry name" value="Multidrug resistance efflux transporter EmrE"/>
    <property type="match status" value="2"/>
</dbReference>
<dbReference type="PANTHER" id="PTHR22911:SF6">
    <property type="entry name" value="SOLUTE CARRIER FAMILY 35 MEMBER G1"/>
    <property type="match status" value="1"/>
</dbReference>
<reference evidence="8 9" key="1">
    <citation type="submission" date="2023-04" db="EMBL/GenBank/DDBJ databases">
        <title>Complete genome sequence of Alisedimentitalea scapharcae.</title>
        <authorList>
            <person name="Rong J.-C."/>
            <person name="Yi M.-L."/>
            <person name="Zhao Q."/>
        </authorList>
    </citation>
    <scope>NUCLEOTIDE SEQUENCE [LARGE SCALE GENOMIC DNA]</scope>
    <source>
        <strain evidence="8 9">KCTC 42119</strain>
    </source>
</reference>
<feature type="transmembrane region" description="Helical" evidence="6">
    <location>
        <begin position="157"/>
        <end position="175"/>
    </location>
</feature>
<evidence type="ECO:0000256" key="4">
    <source>
        <dbReference type="ARBA" id="ARBA00022989"/>
    </source>
</evidence>
<organism evidence="8 9">
    <name type="scientific">Aliisedimentitalea scapharcae</name>
    <dbReference type="NCBI Taxonomy" id="1524259"/>
    <lineage>
        <taxon>Bacteria</taxon>
        <taxon>Pseudomonadati</taxon>
        <taxon>Pseudomonadota</taxon>
        <taxon>Alphaproteobacteria</taxon>
        <taxon>Rhodobacterales</taxon>
        <taxon>Roseobacteraceae</taxon>
        <taxon>Aliisedimentitalea</taxon>
    </lineage>
</organism>
<evidence type="ECO:0000313" key="9">
    <source>
        <dbReference type="Proteomes" id="UP001623232"/>
    </source>
</evidence>
<dbReference type="Proteomes" id="UP001623232">
    <property type="component" value="Chromosome"/>
</dbReference>
<keyword evidence="3 6" id="KW-0812">Transmembrane</keyword>